<dbReference type="PRINTS" id="PR00080">
    <property type="entry name" value="SDRFAMILY"/>
</dbReference>
<dbReference type="Pfam" id="PF00106">
    <property type="entry name" value="adh_short"/>
    <property type="match status" value="1"/>
</dbReference>
<evidence type="ECO:0000256" key="3">
    <source>
        <dbReference type="RuleBase" id="RU000363"/>
    </source>
</evidence>
<dbReference type="EMBL" id="SDMK01000003">
    <property type="protein sequence ID" value="RXS94352.1"/>
    <property type="molecule type" value="Genomic_DNA"/>
</dbReference>
<gene>
    <name evidence="4" type="ORF">ESZ00_14780</name>
</gene>
<dbReference type="OrthoDB" id="9775296at2"/>
<comment type="caution">
    <text evidence="4">The sequence shown here is derived from an EMBL/GenBank/DDBJ whole genome shotgun (WGS) entry which is preliminary data.</text>
</comment>
<dbReference type="GO" id="GO:0016491">
    <property type="term" value="F:oxidoreductase activity"/>
    <property type="evidence" value="ECO:0007669"/>
    <property type="project" value="UniProtKB-KW"/>
</dbReference>
<dbReference type="PRINTS" id="PR00081">
    <property type="entry name" value="GDHRDH"/>
</dbReference>
<dbReference type="Proteomes" id="UP000290253">
    <property type="component" value="Unassembled WGS sequence"/>
</dbReference>
<dbReference type="PANTHER" id="PTHR43976:SF16">
    <property type="entry name" value="SHORT-CHAIN DEHYDROGENASE_REDUCTASE FAMILY PROTEIN"/>
    <property type="match status" value="1"/>
</dbReference>
<dbReference type="RefSeq" id="WP_129209090.1">
    <property type="nucleotide sequence ID" value="NZ_BMGU01000005.1"/>
</dbReference>
<name>A0A4V1NV32_9BACT</name>
<dbReference type="SUPFAM" id="SSF51735">
    <property type="entry name" value="NAD(P)-binding Rossmann-fold domains"/>
    <property type="match status" value="1"/>
</dbReference>
<keyword evidence="5" id="KW-1185">Reference proteome</keyword>
<keyword evidence="2" id="KW-0560">Oxidoreductase</keyword>
<evidence type="ECO:0000313" key="5">
    <source>
        <dbReference type="Proteomes" id="UP000290253"/>
    </source>
</evidence>
<protein>
    <submittedName>
        <fullName evidence="4">Oxidoreductase</fullName>
    </submittedName>
</protein>
<evidence type="ECO:0000256" key="2">
    <source>
        <dbReference type="ARBA" id="ARBA00023002"/>
    </source>
</evidence>
<evidence type="ECO:0000256" key="1">
    <source>
        <dbReference type="ARBA" id="ARBA00006484"/>
    </source>
</evidence>
<dbReference type="InterPro" id="IPR051911">
    <property type="entry name" value="SDR_oxidoreductase"/>
</dbReference>
<dbReference type="CDD" id="cd05374">
    <property type="entry name" value="17beta-HSD-like_SDR_c"/>
    <property type="match status" value="1"/>
</dbReference>
<dbReference type="PANTHER" id="PTHR43976">
    <property type="entry name" value="SHORT CHAIN DEHYDROGENASE"/>
    <property type="match status" value="1"/>
</dbReference>
<dbReference type="InterPro" id="IPR002347">
    <property type="entry name" value="SDR_fam"/>
</dbReference>
<dbReference type="Gene3D" id="3.40.50.720">
    <property type="entry name" value="NAD(P)-binding Rossmann-like Domain"/>
    <property type="match status" value="1"/>
</dbReference>
<dbReference type="InterPro" id="IPR036291">
    <property type="entry name" value="NAD(P)-bd_dom_sf"/>
</dbReference>
<proteinExistence type="inferred from homology"/>
<organism evidence="4 5">
    <name type="scientific">Silvibacterium dinghuense</name>
    <dbReference type="NCBI Taxonomy" id="1560006"/>
    <lineage>
        <taxon>Bacteria</taxon>
        <taxon>Pseudomonadati</taxon>
        <taxon>Acidobacteriota</taxon>
        <taxon>Terriglobia</taxon>
        <taxon>Terriglobales</taxon>
        <taxon>Acidobacteriaceae</taxon>
        <taxon>Silvibacterium</taxon>
    </lineage>
</organism>
<dbReference type="NCBIfam" id="NF004824">
    <property type="entry name" value="PRK06180.1"/>
    <property type="match status" value="1"/>
</dbReference>
<dbReference type="AlphaFoldDB" id="A0A4V1NV32"/>
<evidence type="ECO:0000313" key="4">
    <source>
        <dbReference type="EMBL" id="RXS94352.1"/>
    </source>
</evidence>
<accession>A0A4V1NV32</accession>
<reference evidence="4 5" key="1">
    <citation type="journal article" date="2016" name="Int. J. Syst. Evol. Microbiol.">
        <title>Acidipila dinghuensis sp. nov., an acidobacterium isolated from forest soil.</title>
        <authorList>
            <person name="Jiang Y.W."/>
            <person name="Wang J."/>
            <person name="Chen M.H."/>
            <person name="Lv Y.Y."/>
            <person name="Qiu L.H."/>
        </authorList>
    </citation>
    <scope>NUCLEOTIDE SEQUENCE [LARGE SCALE GENOMIC DNA]</scope>
    <source>
        <strain evidence="4 5">DHOF10</strain>
    </source>
</reference>
<sequence>MNKVVIITGVNSGLGRAFAHALLDSGFTVVGTVRKMEAVQAFEQLKPGAAFARVLDVTEAPERLAAVAAEIERNVGPVYGLINNAGYGHEGTLEESSMDALRQQFEVNVFGAVAMMKAVLPAMRARREGRILNVTSMGGLMTMPGLSYYHGSKFALEGISSSLAKEVRPLGIYVTAIEPGMFRTDWAGRSMVRSERSISDYDAIFDPIREARKARSGQQPGDPAKAGKVVAKFLMAAEPPAHLLLGPDAFDYVQKELEAIRSEFTAWEAVTRSTNFEQET</sequence>
<comment type="similarity">
    <text evidence="1 3">Belongs to the short-chain dehydrogenases/reductases (SDR) family.</text>
</comment>